<evidence type="ECO:0000313" key="3">
    <source>
        <dbReference type="Proteomes" id="UP000593564"/>
    </source>
</evidence>
<dbReference type="Proteomes" id="UP000593564">
    <property type="component" value="Unassembled WGS sequence"/>
</dbReference>
<proteinExistence type="predicted"/>
<gene>
    <name evidence="2" type="ORF">HYC85_001192</name>
</gene>
<dbReference type="PANTHER" id="PTHR35764">
    <property type="entry name" value="PROTEIN SHORTAGE IN CHIASMATA 1"/>
    <property type="match status" value="1"/>
</dbReference>
<protein>
    <recommendedName>
        <fullName evidence="4">Protein SHORTAGE IN CHIASMATA 1</fullName>
    </recommendedName>
</protein>
<comment type="caution">
    <text evidence="2">The sequence shown here is derived from an EMBL/GenBank/DDBJ whole genome shotgun (WGS) entry which is preliminary data.</text>
</comment>
<evidence type="ECO:0000313" key="2">
    <source>
        <dbReference type="EMBL" id="KAF5959983.1"/>
    </source>
</evidence>
<dbReference type="GO" id="GO:0000712">
    <property type="term" value="P:resolution of meiotic recombination intermediates"/>
    <property type="evidence" value="ECO:0007669"/>
    <property type="project" value="TreeGrafter"/>
</dbReference>
<dbReference type="InterPro" id="IPR038824">
    <property type="entry name" value="SHOC1-like"/>
</dbReference>
<feature type="compositionally biased region" description="Low complexity" evidence="1">
    <location>
        <begin position="1552"/>
        <end position="1564"/>
    </location>
</feature>
<sequence length="1611" mass="181421">MRTRFLSIDYLNSAPIHALQTLEFLRLPPPHLPPPFQTFEEEEEEEEEEQHHHHLLRCFDDVPALSLSSIPIRDARFDKRRNFSPRSNAEAKPPEEKNESIFYGKEENGFEVVEFELPELDLFLENACFFEEEKVQLFDAVGEADNNVDMLNLVLTLHHPIEILESFYSVDDITPEYCMGKKAFLLEDAASDYDQIHLNASTFPLLEVDEISLGIFSSISMEEEFLLLENIEPQVCPQRGEVIVDGKELLGSLDIDILEYLADHCLSKQCFESVPPCSNFCLETELISVLELSFIEGKSAFHGGIPDDNSIWSVSPVNFEEFQFLEFDSYQFLEVFFNSVTVCEAETCEQMFLEDSNIRNFNELIVSHELTLVDESFKSLPIPILSENEKIRSPFVFVEEMLVALKPQPSSASDGIYLDWHFLEEDYRNCGKYSSCWKQVLEINNYILNSDMKCLNDGILILDIVFSGDTPNGANIEDNKETLNILSGGISTVSVCLNDYASGKLLNDGCQKHGNGEVLSDINADRVSTLGESITPFNDLSFSFNPREVMTRGNSKPAVKAFDGNTMFPAVSSTDQIAPGATTTVQFQQWEVKLHQVKLSDNILELIDNFQKNYLVILKSDIELTKIQHSCLDMNDTELLRLPTEKLMDCIKKANFRGTSLAHGDDSTMALVTLCAIKQMAWYLCYYGIHTTYLYVDKLCRTLDWLKSKISFLQTIIEDMHGKAERDITASHPSLSVIQAILQSNINDYSLKVLIVAEQVFWWPLKRLLTSMQLSYNEQQSFFTHSSKKDLCYSNKFIDTKADVLHSDCCLISNDMILEYGGSCSSSRVSTISPNPVGFPCLHFLKVELEDSSAPKALCEGFCSQRSNDQCNTCSLTIESTSNISRLERHFWRSFKFEILGVELQSFQQQTNKLEELLNFVPHKGKYDMGSSDDVKAFCMPLPVPCAPLTVEPKQIPTNMLCFPDTVIIVNTQNSDKEMIISRRSTYQRILAMEKQGVQIVERDLKLPVDVIISAAICLVWYDCRNVGKKATAPDAASSCLSLCIENIATNVLTSLSFAFSCCILVFEGESSFLSAVMESSDELYAAAASLRIDLQLFCSYSSELTEEIILSCIGRAFKLTRRTYPKMPESETLGESFLTAFPSINPLSAHAILSSGVILGEFLEWSHERRIHEIQKYRVPDESVSLLSTLCRYGEREDSRSAMTDCSSSVSSATDSEHYYCKIDPVRKKGKYIGSPKKFDIPMDDLFHFELLKQSPDDSQNHLRVSNPRDSWISGAKDMFDEISFSDKLFTEKQGSGPSGVVAMMNPSKVRKQLDSRLSRGTVISNGIKQPGWSLDNKFFGPEEALDMAMMNKLDCGLNNNSANLWEDLKGEVINIGDSFSEDNDFSSISNSEDLSCLVPVTDKDPAAGNFRTARKLSFSRSSLPTFPTAVEISSNSDVQVSSKDHGPSLREGTNIPHGGTTLSNAIHYAQPQQGSPWTVEFLNRIREKSRLRQQSLPHDMSPHCFAYSGNISKVTKRKSPSILDFYKYQGGSTPRKIIERKRQRLSTEPSTSSKNKKTSTSSVRAWTPLDKRARRVLSFSTGGGGGQSKLVWSDRDAHTMDRRRFHHTA</sequence>
<dbReference type="EMBL" id="JACBKZ010000001">
    <property type="protein sequence ID" value="KAF5959983.1"/>
    <property type="molecule type" value="Genomic_DNA"/>
</dbReference>
<accession>A0A7J7I4Q6</accession>
<feature type="region of interest" description="Disordered" evidence="1">
    <location>
        <begin position="1543"/>
        <end position="1569"/>
    </location>
</feature>
<organism evidence="2 3">
    <name type="scientific">Camellia sinensis</name>
    <name type="common">Tea plant</name>
    <name type="synonym">Thea sinensis</name>
    <dbReference type="NCBI Taxonomy" id="4442"/>
    <lineage>
        <taxon>Eukaryota</taxon>
        <taxon>Viridiplantae</taxon>
        <taxon>Streptophyta</taxon>
        <taxon>Embryophyta</taxon>
        <taxon>Tracheophyta</taxon>
        <taxon>Spermatophyta</taxon>
        <taxon>Magnoliopsida</taxon>
        <taxon>eudicotyledons</taxon>
        <taxon>Gunneridae</taxon>
        <taxon>Pentapetalae</taxon>
        <taxon>asterids</taxon>
        <taxon>Ericales</taxon>
        <taxon>Theaceae</taxon>
        <taxon>Camellia</taxon>
    </lineage>
</organism>
<evidence type="ECO:0000256" key="1">
    <source>
        <dbReference type="SAM" id="MobiDB-lite"/>
    </source>
</evidence>
<reference evidence="2 3" key="2">
    <citation type="submission" date="2020-07" db="EMBL/GenBank/DDBJ databases">
        <title>Genome assembly of wild tea tree DASZ reveals pedigree and selection history of tea varieties.</title>
        <authorList>
            <person name="Zhang W."/>
        </authorList>
    </citation>
    <scope>NUCLEOTIDE SEQUENCE [LARGE SCALE GENOMIC DNA]</scope>
    <source>
        <strain evidence="3">cv. G240</strain>
        <tissue evidence="2">Leaf</tissue>
    </source>
</reference>
<reference evidence="3" key="1">
    <citation type="journal article" date="2020" name="Nat. Commun.">
        <title>Genome assembly of wild tea tree DASZ reveals pedigree and selection history of tea varieties.</title>
        <authorList>
            <person name="Zhang W."/>
            <person name="Zhang Y."/>
            <person name="Qiu H."/>
            <person name="Guo Y."/>
            <person name="Wan H."/>
            <person name="Zhang X."/>
            <person name="Scossa F."/>
            <person name="Alseekh S."/>
            <person name="Zhang Q."/>
            <person name="Wang P."/>
            <person name="Xu L."/>
            <person name="Schmidt M.H."/>
            <person name="Jia X."/>
            <person name="Li D."/>
            <person name="Zhu A."/>
            <person name="Guo F."/>
            <person name="Chen W."/>
            <person name="Ni D."/>
            <person name="Usadel B."/>
            <person name="Fernie A.R."/>
            <person name="Wen W."/>
        </authorList>
    </citation>
    <scope>NUCLEOTIDE SEQUENCE [LARGE SCALE GENOMIC DNA]</scope>
    <source>
        <strain evidence="3">cv. G240</strain>
    </source>
</reference>
<keyword evidence="3" id="KW-1185">Reference proteome</keyword>
<name>A0A7J7I4Q6_CAMSI</name>
<evidence type="ECO:0008006" key="4">
    <source>
        <dbReference type="Google" id="ProtNLM"/>
    </source>
</evidence>
<dbReference type="PANTHER" id="PTHR35764:SF1">
    <property type="entry name" value="PROTEIN SHORTAGE IN CHIASMATA 1"/>
    <property type="match status" value="1"/>
</dbReference>